<keyword evidence="2" id="KW-1185">Reference proteome</keyword>
<accession>W9QWW8</accession>
<protein>
    <submittedName>
        <fullName evidence="1">Uncharacterized protein</fullName>
    </submittedName>
</protein>
<name>W9QWW8_9ROSA</name>
<dbReference type="EMBL" id="KE343785">
    <property type="protein sequence ID" value="EXB40998.1"/>
    <property type="molecule type" value="Genomic_DNA"/>
</dbReference>
<dbReference type="Proteomes" id="UP000030645">
    <property type="component" value="Unassembled WGS sequence"/>
</dbReference>
<sequence>MWRSVFVSGADSRVVTPIIFSSDDYIDISSLSHSLSSKQLCLSAPATRRSSSRFRGRCCWGGRRCGGGMPAVGLAAASRGI</sequence>
<organism evidence="1 2">
    <name type="scientific">Morus notabilis</name>
    <dbReference type="NCBI Taxonomy" id="981085"/>
    <lineage>
        <taxon>Eukaryota</taxon>
        <taxon>Viridiplantae</taxon>
        <taxon>Streptophyta</taxon>
        <taxon>Embryophyta</taxon>
        <taxon>Tracheophyta</taxon>
        <taxon>Spermatophyta</taxon>
        <taxon>Magnoliopsida</taxon>
        <taxon>eudicotyledons</taxon>
        <taxon>Gunneridae</taxon>
        <taxon>Pentapetalae</taxon>
        <taxon>rosids</taxon>
        <taxon>fabids</taxon>
        <taxon>Rosales</taxon>
        <taxon>Moraceae</taxon>
        <taxon>Moreae</taxon>
        <taxon>Morus</taxon>
    </lineage>
</organism>
<evidence type="ECO:0000313" key="1">
    <source>
        <dbReference type="EMBL" id="EXB40998.1"/>
    </source>
</evidence>
<proteinExistence type="predicted"/>
<reference evidence="2" key="1">
    <citation type="submission" date="2013-01" db="EMBL/GenBank/DDBJ databases">
        <title>Draft Genome Sequence of a Mulberry Tree, Morus notabilis C.K. Schneid.</title>
        <authorList>
            <person name="He N."/>
            <person name="Zhao S."/>
        </authorList>
    </citation>
    <scope>NUCLEOTIDE SEQUENCE</scope>
</reference>
<gene>
    <name evidence="1" type="ORF">L484_020733</name>
</gene>
<evidence type="ECO:0000313" key="2">
    <source>
        <dbReference type="Proteomes" id="UP000030645"/>
    </source>
</evidence>
<dbReference type="AlphaFoldDB" id="W9QWW8"/>